<feature type="transmembrane region" description="Helical" evidence="1">
    <location>
        <begin position="7"/>
        <end position="23"/>
    </location>
</feature>
<name>A0ABS1TKB4_9BACI</name>
<dbReference type="Proteomes" id="UP000623967">
    <property type="component" value="Unassembled WGS sequence"/>
</dbReference>
<sequence>MKYSKPLLLLIMILPWFTIPMFGERPFKRFLPSGVFISLLVRIVNIIAKKRRWWWWYETIHPKLSGVYPFMLGPFIVGSLWILKWTYGKFFRFMMLNFLFDSFFTYIAVPYLTKFGIVSLVRMKKIQLMYVFTVLSLLLYIFQWLKENMNRLLIRFQTIKQFTLREDPKV</sequence>
<feature type="transmembrane region" description="Helical" evidence="1">
    <location>
        <begin position="103"/>
        <end position="121"/>
    </location>
</feature>
<evidence type="ECO:0000313" key="3">
    <source>
        <dbReference type="Proteomes" id="UP000623967"/>
    </source>
</evidence>
<dbReference type="RefSeq" id="WP_202653047.1">
    <property type="nucleotide sequence ID" value="NZ_JAESWB010000065.1"/>
</dbReference>
<organism evidence="2 3">
    <name type="scientific">Neobacillus paridis</name>
    <dbReference type="NCBI Taxonomy" id="2803862"/>
    <lineage>
        <taxon>Bacteria</taxon>
        <taxon>Bacillati</taxon>
        <taxon>Bacillota</taxon>
        <taxon>Bacilli</taxon>
        <taxon>Bacillales</taxon>
        <taxon>Bacillaceae</taxon>
        <taxon>Neobacillus</taxon>
    </lineage>
</organism>
<evidence type="ECO:0000256" key="1">
    <source>
        <dbReference type="SAM" id="Phobius"/>
    </source>
</evidence>
<dbReference type="EMBL" id="JAESWB010000065">
    <property type="protein sequence ID" value="MBL4951760.1"/>
    <property type="molecule type" value="Genomic_DNA"/>
</dbReference>
<keyword evidence="1" id="KW-0812">Transmembrane</keyword>
<keyword evidence="1" id="KW-1133">Transmembrane helix</keyword>
<feature type="transmembrane region" description="Helical" evidence="1">
    <location>
        <begin position="128"/>
        <end position="145"/>
    </location>
</feature>
<reference evidence="2 3" key="1">
    <citation type="submission" date="2021-01" db="EMBL/GenBank/DDBJ databases">
        <title>Genome public.</title>
        <authorList>
            <person name="Liu C."/>
            <person name="Sun Q."/>
        </authorList>
    </citation>
    <scope>NUCLEOTIDE SEQUENCE [LARGE SCALE GENOMIC DNA]</scope>
    <source>
        <strain evidence="2 3">YIM B02564</strain>
    </source>
</reference>
<proteinExistence type="predicted"/>
<evidence type="ECO:0000313" key="2">
    <source>
        <dbReference type="EMBL" id="MBL4951760.1"/>
    </source>
</evidence>
<keyword evidence="3" id="KW-1185">Reference proteome</keyword>
<protein>
    <submittedName>
        <fullName evidence="2">Uncharacterized protein</fullName>
    </submittedName>
</protein>
<accession>A0ABS1TKB4</accession>
<feature type="transmembrane region" description="Helical" evidence="1">
    <location>
        <begin position="60"/>
        <end position="83"/>
    </location>
</feature>
<keyword evidence="1" id="KW-0472">Membrane</keyword>
<comment type="caution">
    <text evidence="2">The sequence shown here is derived from an EMBL/GenBank/DDBJ whole genome shotgun (WGS) entry which is preliminary data.</text>
</comment>
<feature type="transmembrane region" description="Helical" evidence="1">
    <location>
        <begin position="29"/>
        <end position="48"/>
    </location>
</feature>
<gene>
    <name evidence="2" type="ORF">JK635_05840</name>
</gene>